<dbReference type="InterPro" id="IPR003439">
    <property type="entry name" value="ABC_transporter-like_ATP-bd"/>
</dbReference>
<evidence type="ECO:0000256" key="3">
    <source>
        <dbReference type="ARBA" id="ARBA00022840"/>
    </source>
</evidence>
<dbReference type="PANTHER" id="PTHR45772:SF7">
    <property type="entry name" value="AMINO ACID ABC TRANSPORTER ATP-BINDING PROTEIN"/>
    <property type="match status" value="1"/>
</dbReference>
<keyword evidence="1" id="KW-0813">Transport</keyword>
<name>A0ABW6ZUU2_9HYPH</name>
<sequence length="249" mass="26907">MSEHPILLQARGLEIRFGGVVAANGIDLDVRGGENLAIIGPNGAGKTTFLNICTGYLRPKAGTVRFEGKEITAHPPRDITRLGIARAFQIPQLFSDHTVLENMLLAAASRARRFNLLRPLEKIAERDEMVELLDLVGCAGDLDKRAGDLPEGHRKLVDIAIALAMKPKLLLMDEPTSGVATADKFGVMEILVSALAKAKVASVFVEHDMDMVQRYAGRVAVWSAGKIQKLGSPAEVLEDPEVIRTVIGV</sequence>
<feature type="domain" description="ABC transporter" evidence="4">
    <location>
        <begin position="8"/>
        <end position="249"/>
    </location>
</feature>
<evidence type="ECO:0000256" key="2">
    <source>
        <dbReference type="ARBA" id="ARBA00022741"/>
    </source>
</evidence>
<keyword evidence="3 5" id="KW-0067">ATP-binding</keyword>
<dbReference type="Pfam" id="PF00005">
    <property type="entry name" value="ABC_tran"/>
    <property type="match status" value="1"/>
</dbReference>
<gene>
    <name evidence="5" type="ORF">V5F32_10035</name>
</gene>
<evidence type="ECO:0000313" key="5">
    <source>
        <dbReference type="EMBL" id="MFG1372501.1"/>
    </source>
</evidence>
<evidence type="ECO:0000256" key="1">
    <source>
        <dbReference type="ARBA" id="ARBA00022448"/>
    </source>
</evidence>
<dbReference type="EMBL" id="JBAFVH010000005">
    <property type="protein sequence ID" value="MFG1372501.1"/>
    <property type="molecule type" value="Genomic_DNA"/>
</dbReference>
<dbReference type="PANTHER" id="PTHR45772">
    <property type="entry name" value="CONSERVED COMPONENT OF ABC TRANSPORTER FOR NATURAL AMINO ACIDS-RELATED"/>
    <property type="match status" value="1"/>
</dbReference>
<dbReference type="InterPro" id="IPR051120">
    <property type="entry name" value="ABC_AA/LPS_Transport"/>
</dbReference>
<dbReference type="SMART" id="SM00382">
    <property type="entry name" value="AAA"/>
    <property type="match status" value="1"/>
</dbReference>
<keyword evidence="6" id="KW-1185">Reference proteome</keyword>
<dbReference type="InterPro" id="IPR003593">
    <property type="entry name" value="AAA+_ATPase"/>
</dbReference>
<evidence type="ECO:0000313" key="6">
    <source>
        <dbReference type="Proteomes" id="UP001604002"/>
    </source>
</evidence>
<dbReference type="PROSITE" id="PS50893">
    <property type="entry name" value="ABC_TRANSPORTER_2"/>
    <property type="match status" value="1"/>
</dbReference>
<dbReference type="Proteomes" id="UP001604002">
    <property type="component" value="Unassembled WGS sequence"/>
</dbReference>
<dbReference type="CDD" id="cd03219">
    <property type="entry name" value="ABC_Mj1267_LivG_branched"/>
    <property type="match status" value="1"/>
</dbReference>
<accession>A0ABW6ZUU2</accession>
<comment type="caution">
    <text evidence="5">The sequence shown here is derived from an EMBL/GenBank/DDBJ whole genome shotgun (WGS) entry which is preliminary data.</text>
</comment>
<dbReference type="SUPFAM" id="SSF52540">
    <property type="entry name" value="P-loop containing nucleoside triphosphate hydrolases"/>
    <property type="match status" value="1"/>
</dbReference>
<organism evidence="5 6">
    <name type="scientific">Xanthobacter oligotrophicus</name>
    <dbReference type="NCBI Taxonomy" id="2607286"/>
    <lineage>
        <taxon>Bacteria</taxon>
        <taxon>Pseudomonadati</taxon>
        <taxon>Pseudomonadota</taxon>
        <taxon>Alphaproteobacteria</taxon>
        <taxon>Hyphomicrobiales</taxon>
        <taxon>Xanthobacteraceae</taxon>
        <taxon>Xanthobacter</taxon>
    </lineage>
</organism>
<reference evidence="5 6" key="1">
    <citation type="submission" date="2024-02" db="EMBL/GenBank/DDBJ databases">
        <title>Expansion and revision of Xanthobacter and proposal of Roseixanthobacter gen. nov.</title>
        <authorList>
            <person name="Soltysiak M.P.M."/>
            <person name="Jalihal A."/>
            <person name="Ory A."/>
            <person name="Chrisophersen C."/>
            <person name="Lee A.D."/>
            <person name="Boulton J."/>
            <person name="Springer M."/>
        </authorList>
    </citation>
    <scope>NUCLEOTIDE SEQUENCE [LARGE SCALE GENOMIC DNA]</scope>
    <source>
        <strain evidence="5 6">23A</strain>
    </source>
</reference>
<evidence type="ECO:0000259" key="4">
    <source>
        <dbReference type="PROSITE" id="PS50893"/>
    </source>
</evidence>
<dbReference type="InterPro" id="IPR027417">
    <property type="entry name" value="P-loop_NTPase"/>
</dbReference>
<dbReference type="Gene3D" id="3.40.50.300">
    <property type="entry name" value="P-loop containing nucleotide triphosphate hydrolases"/>
    <property type="match status" value="1"/>
</dbReference>
<dbReference type="RefSeq" id="WP_149575451.1">
    <property type="nucleotide sequence ID" value="NZ_JAKOAT010000005.1"/>
</dbReference>
<keyword evidence="2" id="KW-0547">Nucleotide-binding</keyword>
<dbReference type="GO" id="GO:0005524">
    <property type="term" value="F:ATP binding"/>
    <property type="evidence" value="ECO:0007669"/>
    <property type="project" value="UniProtKB-KW"/>
</dbReference>
<proteinExistence type="predicted"/>
<protein>
    <submittedName>
        <fullName evidence="5">ABC transporter ATP-binding protein</fullName>
    </submittedName>
</protein>